<feature type="transmembrane region" description="Helical" evidence="1">
    <location>
        <begin position="50"/>
        <end position="67"/>
    </location>
</feature>
<keyword evidence="3" id="KW-0378">Hydrolase</keyword>
<dbReference type="HOGENOM" id="CLU_052333_1_1_11"/>
<keyword evidence="1" id="KW-1133">Transmembrane helix</keyword>
<dbReference type="KEGG" id="bii:BINDI_0325"/>
<sequence>MAKFRQSFLVRLVFGWLARILALVSLLVLGARMLPAWFPVIPYLPDLVSLTPWLILVDLLALVLALTASKWMTALILVGALALNVSWQYPFYSGGRDISDVSMTRMALGHPDRNDGVARVMTANVYKGQADEHAIVNAVKENRVEVLALQETTDDFVQRLQDAGIDEYLPYKKVSSADGMYGNGLWTAAPMGSPSRDDVDSRASMMPAGSIDFNQGSTSIRFISVHTTSPTPGYWSDWRDSIDDMNSLKQHIHTRYVLMGDFNSTYDHAVFRDFLGDRFQDAAHMAGHGMTMSWPTDRSWVPRAVAIDHVVVDQGIRASQMQTLTIPGSDHAALLATLEVD</sequence>
<dbReference type="GO" id="GO:0004527">
    <property type="term" value="F:exonuclease activity"/>
    <property type="evidence" value="ECO:0007669"/>
    <property type="project" value="UniProtKB-KW"/>
</dbReference>
<name>A0A087VTB1_9BIFI</name>
<dbReference type="EMBL" id="CP006018">
    <property type="protein sequence ID" value="AIC91607.1"/>
    <property type="molecule type" value="Genomic_DNA"/>
</dbReference>
<accession>A0A087VTB1</accession>
<keyword evidence="4" id="KW-1185">Reference proteome</keyword>
<organism evidence="3 4">
    <name type="scientific">Bifidobacterium [indicum] DSM 20214 = LMG 11587</name>
    <dbReference type="NCBI Taxonomy" id="1341694"/>
    <lineage>
        <taxon>Bacteria</taxon>
        <taxon>Bacillati</taxon>
        <taxon>Actinomycetota</taxon>
        <taxon>Actinomycetes</taxon>
        <taxon>Bifidobacteriales</taxon>
        <taxon>Bifidobacteriaceae</taxon>
        <taxon>Bifidobacterium</taxon>
    </lineage>
</organism>
<dbReference type="InterPro" id="IPR036691">
    <property type="entry name" value="Endo/exonu/phosph_ase_sf"/>
</dbReference>
<dbReference type="RefSeq" id="WP_033489789.1">
    <property type="nucleotide sequence ID" value="NZ_CP006018.1"/>
</dbReference>
<feature type="domain" description="Endonuclease/exonuclease/phosphatase" evidence="2">
    <location>
        <begin position="121"/>
        <end position="331"/>
    </location>
</feature>
<dbReference type="SUPFAM" id="SSF56219">
    <property type="entry name" value="DNase I-like"/>
    <property type="match status" value="1"/>
</dbReference>
<proteinExistence type="predicted"/>
<dbReference type="Pfam" id="PF03372">
    <property type="entry name" value="Exo_endo_phos"/>
    <property type="match status" value="1"/>
</dbReference>
<evidence type="ECO:0000313" key="4">
    <source>
        <dbReference type="Proteomes" id="UP000028569"/>
    </source>
</evidence>
<protein>
    <submittedName>
        <fullName evidence="3">Endonuclease/Exonuclease/phosphatase</fullName>
    </submittedName>
</protein>
<dbReference type="InterPro" id="IPR005135">
    <property type="entry name" value="Endo/exonuclease/phosphatase"/>
</dbReference>
<keyword evidence="3" id="KW-0255">Endonuclease</keyword>
<feature type="transmembrane region" description="Helical" evidence="1">
    <location>
        <begin position="12"/>
        <end position="38"/>
    </location>
</feature>
<dbReference type="Gene3D" id="3.60.10.10">
    <property type="entry name" value="Endonuclease/exonuclease/phosphatase"/>
    <property type="match status" value="1"/>
</dbReference>
<keyword evidence="1" id="KW-0812">Transmembrane</keyword>
<keyword evidence="3" id="KW-0269">Exonuclease</keyword>
<keyword evidence="1" id="KW-0472">Membrane</keyword>
<evidence type="ECO:0000313" key="3">
    <source>
        <dbReference type="EMBL" id="AIC91607.1"/>
    </source>
</evidence>
<evidence type="ECO:0000259" key="2">
    <source>
        <dbReference type="Pfam" id="PF03372"/>
    </source>
</evidence>
<reference evidence="3 4" key="1">
    <citation type="journal article" date="2014" name="Appl. Environ. Microbiol.">
        <title>Genomic encyclopedia of type strains of the genus Bifidobacterium.</title>
        <authorList>
            <person name="Milani C."/>
            <person name="Lugli G.A."/>
            <person name="Duranti S."/>
            <person name="Turroni F."/>
            <person name="Bottacini F."/>
            <person name="Mangifesta M."/>
            <person name="Sanchez B."/>
            <person name="Viappiani A."/>
            <person name="Mancabelli L."/>
            <person name="Taminiau B."/>
            <person name="Delcenserie V."/>
            <person name="Barrangou R."/>
            <person name="Margolles A."/>
            <person name="van Sinderen D."/>
            <person name="Ventura M."/>
        </authorList>
    </citation>
    <scope>NUCLEOTIDE SEQUENCE [LARGE SCALE GENOMIC DNA]</scope>
    <source>
        <strain evidence="3 4">LMG 11587</strain>
    </source>
</reference>
<feature type="transmembrane region" description="Helical" evidence="1">
    <location>
        <begin position="74"/>
        <end position="92"/>
    </location>
</feature>
<gene>
    <name evidence="3" type="ORF">BINDI_0325</name>
</gene>
<dbReference type="Proteomes" id="UP000028569">
    <property type="component" value="Chromosome"/>
</dbReference>
<keyword evidence="3" id="KW-0540">Nuclease</keyword>
<evidence type="ECO:0000256" key="1">
    <source>
        <dbReference type="SAM" id="Phobius"/>
    </source>
</evidence>
<dbReference type="GO" id="GO:0004519">
    <property type="term" value="F:endonuclease activity"/>
    <property type="evidence" value="ECO:0007669"/>
    <property type="project" value="UniProtKB-KW"/>
</dbReference>
<dbReference type="OrthoDB" id="2340043at2"/>
<dbReference type="AlphaFoldDB" id="A0A087VTB1"/>